<reference evidence="1 2" key="1">
    <citation type="submission" date="2015-06" db="EMBL/GenBank/DDBJ databases">
        <authorList>
            <person name="Zeng Y."/>
            <person name="Huang Y."/>
        </authorList>
    </citation>
    <scope>NUCLEOTIDE SEQUENCE [LARGE SCALE GENOMIC DNA]</scope>
    <source>
        <strain evidence="1 2">PQ-2</strain>
    </source>
</reference>
<dbReference type="RefSeq" id="WP_047820504.1">
    <property type="nucleotide sequence ID" value="NZ_CP011770.1"/>
</dbReference>
<gene>
    <name evidence="1" type="ORF">AB433_07215</name>
</gene>
<dbReference type="AlphaFoldDB" id="A0A0G3XE47"/>
<dbReference type="KEGG" id="cna:AB433_07215"/>
<dbReference type="CDD" id="cd00865">
    <property type="entry name" value="PEBP_bact_arch"/>
    <property type="match status" value="1"/>
</dbReference>
<dbReference type="Proteomes" id="UP000035287">
    <property type="component" value="Chromosome"/>
</dbReference>
<dbReference type="Pfam" id="PF01161">
    <property type="entry name" value="PBP"/>
    <property type="match status" value="1"/>
</dbReference>
<dbReference type="PATRIC" id="fig|1348774.3.peg.1508"/>
<organism evidence="1 2">
    <name type="scientific">Croceicoccus naphthovorans</name>
    <dbReference type="NCBI Taxonomy" id="1348774"/>
    <lineage>
        <taxon>Bacteria</taxon>
        <taxon>Pseudomonadati</taxon>
        <taxon>Pseudomonadota</taxon>
        <taxon>Alphaproteobacteria</taxon>
        <taxon>Sphingomonadales</taxon>
        <taxon>Erythrobacteraceae</taxon>
        <taxon>Croceicoccus</taxon>
    </lineage>
</organism>
<keyword evidence="2" id="KW-1185">Reference proteome</keyword>
<dbReference type="InterPro" id="IPR005247">
    <property type="entry name" value="YbhB_YbcL/LppC-like"/>
</dbReference>
<sequence length="194" mass="20526">MPKSCPAWLENALGTAHDGAGDLTVAAVGAEKLLGAGGLKLTSAAFQSGEGLDPSFTADEEDAVAPPLEWSQPPAGTMEMAVVVEDVSADARCHWLVWGIAPQRGKLMEGETPPRTGKNGAGNSDWLLPALEDEDEHTFVFQLFALDTPLSLSPGASRKALVEAMDGHVVGVSLLTATYAREKEIEDWDDIDLE</sequence>
<proteinExistence type="predicted"/>
<dbReference type="STRING" id="1348774.AB433_07215"/>
<dbReference type="EMBL" id="CP011770">
    <property type="protein sequence ID" value="AKM09820.1"/>
    <property type="molecule type" value="Genomic_DNA"/>
</dbReference>
<dbReference type="SUPFAM" id="SSF49777">
    <property type="entry name" value="PEBP-like"/>
    <property type="match status" value="1"/>
</dbReference>
<dbReference type="InterPro" id="IPR008914">
    <property type="entry name" value="PEBP"/>
</dbReference>
<evidence type="ECO:0000313" key="1">
    <source>
        <dbReference type="EMBL" id="AKM09820.1"/>
    </source>
</evidence>
<protein>
    <submittedName>
        <fullName evidence="1">YbhB and YbcL</fullName>
    </submittedName>
</protein>
<dbReference type="Gene3D" id="3.90.280.10">
    <property type="entry name" value="PEBP-like"/>
    <property type="match status" value="1"/>
</dbReference>
<dbReference type="OrthoDB" id="9797506at2"/>
<evidence type="ECO:0000313" key="2">
    <source>
        <dbReference type="Proteomes" id="UP000035287"/>
    </source>
</evidence>
<name>A0A0G3XE47_9SPHN</name>
<accession>A0A0G3XE47</accession>
<dbReference type="InterPro" id="IPR036610">
    <property type="entry name" value="PEBP-like_sf"/>
</dbReference>